<dbReference type="PANTHER" id="PTHR13696">
    <property type="entry name" value="P-LOOP CONTAINING NUCLEOSIDE TRIPHOSPHATE HYDROLASE"/>
    <property type="match status" value="1"/>
</dbReference>
<dbReference type="InterPro" id="IPR050678">
    <property type="entry name" value="DNA_Partitioning_ATPase"/>
</dbReference>
<dbReference type="InterPro" id="IPR002586">
    <property type="entry name" value="CobQ/CobB/MinD/ParA_Nub-bd_dom"/>
</dbReference>
<protein>
    <submittedName>
        <fullName evidence="2">Chromosome partitioning protein</fullName>
    </submittedName>
</protein>
<comment type="caution">
    <text evidence="2">The sequence shown here is derived from an EMBL/GenBank/DDBJ whole genome shotgun (WGS) entry which is preliminary data.</text>
</comment>
<dbReference type="CDD" id="cd02042">
    <property type="entry name" value="ParAB_family"/>
    <property type="match status" value="1"/>
</dbReference>
<dbReference type="EMBL" id="QGGW01000004">
    <property type="protein sequence ID" value="PWK60384.1"/>
    <property type="molecule type" value="Genomic_DNA"/>
</dbReference>
<dbReference type="Pfam" id="PF01656">
    <property type="entry name" value="CbiA"/>
    <property type="match status" value="1"/>
</dbReference>
<organism evidence="2 3">
    <name type="scientific">Roseicyclus mahoneyensis</name>
    <dbReference type="NCBI Taxonomy" id="164332"/>
    <lineage>
        <taxon>Bacteria</taxon>
        <taxon>Pseudomonadati</taxon>
        <taxon>Pseudomonadota</taxon>
        <taxon>Alphaproteobacteria</taxon>
        <taxon>Rhodobacterales</taxon>
        <taxon>Roseobacteraceae</taxon>
        <taxon>Roseicyclus</taxon>
    </lineage>
</organism>
<name>A0A316GIN1_9RHOB</name>
<dbReference type="AlphaFoldDB" id="A0A316GIN1"/>
<keyword evidence="3" id="KW-1185">Reference proteome</keyword>
<dbReference type="RefSeq" id="WP_109667613.1">
    <property type="nucleotide sequence ID" value="NZ_QGGW01000004.1"/>
</dbReference>
<gene>
    <name evidence="2" type="ORF">C7455_10420</name>
</gene>
<evidence type="ECO:0000313" key="2">
    <source>
        <dbReference type="EMBL" id="PWK60384.1"/>
    </source>
</evidence>
<evidence type="ECO:0000259" key="1">
    <source>
        <dbReference type="Pfam" id="PF01656"/>
    </source>
</evidence>
<evidence type="ECO:0000313" key="3">
    <source>
        <dbReference type="Proteomes" id="UP000245708"/>
    </source>
</evidence>
<feature type="domain" description="CobQ/CobB/MinD/ParA nucleotide binding" evidence="1">
    <location>
        <begin position="4"/>
        <end position="206"/>
    </location>
</feature>
<dbReference type="PANTHER" id="PTHR13696:SF99">
    <property type="entry name" value="COBYRINIC ACID AC-DIAMIDE SYNTHASE"/>
    <property type="match status" value="1"/>
</dbReference>
<sequence length="238" mass="25693">MRVLVFNQKGGVGKTTTTINLGAALLRQGVGRVVLADLDPQMHLTAGLGHMRPAFGWHVTDWLAGRAGSPLATAEPGLWLVPGSSIDDQTIPDSPPDDFGADWLVLDAPPTWSPRLGKIMAQADLILCPLEPDFLGLQGLNRLLHTMTEAGVARDRLRLLLTRFDPRLGVHREVQARLMARFGGAVLRCAIRRSVRLSEAPGYGVSVFGHAPRCGGALDYLALAQALTQQTVAREEAR</sequence>
<dbReference type="Proteomes" id="UP000245708">
    <property type="component" value="Unassembled WGS sequence"/>
</dbReference>
<dbReference type="OrthoDB" id="9804460at2"/>
<dbReference type="Gene3D" id="3.40.50.300">
    <property type="entry name" value="P-loop containing nucleotide triphosphate hydrolases"/>
    <property type="match status" value="1"/>
</dbReference>
<dbReference type="InterPro" id="IPR027417">
    <property type="entry name" value="P-loop_NTPase"/>
</dbReference>
<accession>A0A316GIN1</accession>
<proteinExistence type="predicted"/>
<dbReference type="SUPFAM" id="SSF52540">
    <property type="entry name" value="P-loop containing nucleoside triphosphate hydrolases"/>
    <property type="match status" value="1"/>
</dbReference>
<reference evidence="2 3" key="1">
    <citation type="submission" date="2018-05" db="EMBL/GenBank/DDBJ databases">
        <title>Genomic Encyclopedia of Type Strains, Phase IV (KMG-IV): sequencing the most valuable type-strain genomes for metagenomic binning, comparative biology and taxonomic classification.</title>
        <authorList>
            <person name="Goeker M."/>
        </authorList>
    </citation>
    <scope>NUCLEOTIDE SEQUENCE [LARGE SCALE GENOMIC DNA]</scope>
    <source>
        <strain evidence="2 3">DSM 16097</strain>
    </source>
</reference>